<comment type="caution">
    <text evidence="6">The sequence shown here is derived from an EMBL/GenBank/DDBJ whole genome shotgun (WGS) entry which is preliminary data.</text>
</comment>
<name>A0A5A7V977_CUCMM</name>
<dbReference type="InterPro" id="IPR001763">
    <property type="entry name" value="Rhodanese-like_dom"/>
</dbReference>
<dbReference type="Pfam" id="PF13432">
    <property type="entry name" value="TPR_16"/>
    <property type="match status" value="1"/>
</dbReference>
<evidence type="ECO:0000313" key="6">
    <source>
        <dbReference type="EMBL" id="KAA0064683.1"/>
    </source>
</evidence>
<dbReference type="AlphaFoldDB" id="A0A5A7V977"/>
<dbReference type="Gene3D" id="1.25.40.10">
    <property type="entry name" value="Tetratricopeptide repeat domain"/>
    <property type="match status" value="2"/>
</dbReference>
<evidence type="ECO:0000256" key="1">
    <source>
        <dbReference type="ARBA" id="ARBA00022737"/>
    </source>
</evidence>
<dbReference type="EMBL" id="SSTE01001889">
    <property type="protein sequence ID" value="KAA0064683.1"/>
    <property type="molecule type" value="Genomic_DNA"/>
</dbReference>
<evidence type="ECO:0000259" key="5">
    <source>
        <dbReference type="PROSITE" id="PS50206"/>
    </source>
</evidence>
<dbReference type="GO" id="GO:0055087">
    <property type="term" value="C:Ski complex"/>
    <property type="evidence" value="ECO:0007669"/>
    <property type="project" value="InterPro"/>
</dbReference>
<dbReference type="InterPro" id="IPR019734">
    <property type="entry name" value="TPR_rpt"/>
</dbReference>
<sequence length="449" mass="50367">MEAPAEEIALEKEHEGESETSCITARQLQEAVDAHPDDPSSHFKLGIFMWENGASHDKAAAADHFLKSAKLDPENAAAFKYLGDYYATFSVDVQRALKCYQRAVSLDVDDFHSGEALCDLLHHEGKESIEVAVCKEASSKSPKAFWAFRRLGYLQVYQNKWTEAVSSLQHAIRGYPHCADLWEALGLAYQRLGRFTAATKSYARAIEIEGERILAWVESGNIFLMLGLFKKGVEHFQQALEISPKSITAQFGLSSGLLGWAKEYINRGAFKWASFLLEEASKVARGSTHLAGNSSCIWKLLGDIQHTYAKCYPWMEDWGQCSDSFRTSILSWKQTRILALFSAKCSYQQALHLAPWEANIYTDIAITLDNISSLNDDSGPRFYSWQISEKMTLGALMLEGDNHEFWVAMGCISNHVALKQHAFIRALQLDGSLAVAWAYLGKMSLVRRH</sequence>
<feature type="region of interest" description="Disordered" evidence="4">
    <location>
        <begin position="1"/>
        <end position="20"/>
    </location>
</feature>
<dbReference type="PANTHER" id="PTHR15704">
    <property type="entry name" value="SUPERKILLER 3 PROTEIN-RELATED"/>
    <property type="match status" value="1"/>
</dbReference>
<keyword evidence="2 3" id="KW-0802">TPR repeat</keyword>
<dbReference type="STRING" id="1194695.A0A5A7V977"/>
<dbReference type="Pfam" id="PF13181">
    <property type="entry name" value="TPR_8"/>
    <property type="match status" value="1"/>
</dbReference>
<dbReference type="SUPFAM" id="SSF48452">
    <property type="entry name" value="TPR-like"/>
    <property type="match status" value="1"/>
</dbReference>
<dbReference type="GO" id="GO:0006401">
    <property type="term" value="P:RNA catabolic process"/>
    <property type="evidence" value="ECO:0007669"/>
    <property type="project" value="InterPro"/>
</dbReference>
<protein>
    <submittedName>
        <fullName evidence="6">Tetratricopeptide repeat protein SKI3</fullName>
    </submittedName>
</protein>
<evidence type="ECO:0000256" key="2">
    <source>
        <dbReference type="ARBA" id="ARBA00022803"/>
    </source>
</evidence>
<dbReference type="PANTHER" id="PTHR15704:SF7">
    <property type="entry name" value="SUPERKILLER COMPLEX PROTEIN 3"/>
    <property type="match status" value="1"/>
</dbReference>
<evidence type="ECO:0000313" key="7">
    <source>
        <dbReference type="EMBL" id="TYK19907.1"/>
    </source>
</evidence>
<accession>A0A5A7V977</accession>
<dbReference type="OrthoDB" id="2020241at2759"/>
<dbReference type="Proteomes" id="UP000321393">
    <property type="component" value="Unassembled WGS sequence"/>
</dbReference>
<feature type="repeat" description="TPR" evidence="3">
    <location>
        <begin position="213"/>
        <end position="246"/>
    </location>
</feature>
<dbReference type="EMBL" id="SSTD01006426">
    <property type="protein sequence ID" value="TYK19907.1"/>
    <property type="molecule type" value="Genomic_DNA"/>
</dbReference>
<keyword evidence="1" id="KW-0677">Repeat</keyword>
<gene>
    <name evidence="7" type="ORF">E5676_scaffold134G00190</name>
    <name evidence="6" type="ORF">E6C27_scaffold255G004080</name>
</gene>
<dbReference type="InterPro" id="IPR011990">
    <property type="entry name" value="TPR-like_helical_dom_sf"/>
</dbReference>
<dbReference type="PROSITE" id="PS50005">
    <property type="entry name" value="TPR"/>
    <property type="match status" value="2"/>
</dbReference>
<feature type="repeat" description="TPR" evidence="3">
    <location>
        <begin position="179"/>
        <end position="212"/>
    </location>
</feature>
<evidence type="ECO:0000313" key="9">
    <source>
        <dbReference type="Proteomes" id="UP000321947"/>
    </source>
</evidence>
<proteinExistence type="predicted"/>
<dbReference type="Proteomes" id="UP000321947">
    <property type="component" value="Unassembled WGS sequence"/>
</dbReference>
<evidence type="ECO:0000256" key="4">
    <source>
        <dbReference type="SAM" id="MobiDB-lite"/>
    </source>
</evidence>
<dbReference type="PROSITE" id="PS50206">
    <property type="entry name" value="RHODANESE_3"/>
    <property type="match status" value="1"/>
</dbReference>
<evidence type="ECO:0000256" key="3">
    <source>
        <dbReference type="PROSITE-ProRule" id="PRU00339"/>
    </source>
</evidence>
<organism evidence="6 8">
    <name type="scientific">Cucumis melo var. makuwa</name>
    <name type="common">Oriental melon</name>
    <dbReference type="NCBI Taxonomy" id="1194695"/>
    <lineage>
        <taxon>Eukaryota</taxon>
        <taxon>Viridiplantae</taxon>
        <taxon>Streptophyta</taxon>
        <taxon>Embryophyta</taxon>
        <taxon>Tracheophyta</taxon>
        <taxon>Spermatophyta</taxon>
        <taxon>Magnoliopsida</taxon>
        <taxon>eudicotyledons</taxon>
        <taxon>Gunneridae</taxon>
        <taxon>Pentapetalae</taxon>
        <taxon>rosids</taxon>
        <taxon>fabids</taxon>
        <taxon>Cucurbitales</taxon>
        <taxon>Cucurbitaceae</taxon>
        <taxon>Benincaseae</taxon>
        <taxon>Cucumis</taxon>
    </lineage>
</organism>
<feature type="domain" description="Rhodanese" evidence="5">
    <location>
        <begin position="103"/>
        <end position="170"/>
    </location>
</feature>
<dbReference type="SMART" id="SM00028">
    <property type="entry name" value="TPR"/>
    <property type="match status" value="4"/>
</dbReference>
<evidence type="ECO:0000313" key="8">
    <source>
        <dbReference type="Proteomes" id="UP000321393"/>
    </source>
</evidence>
<dbReference type="InterPro" id="IPR039226">
    <property type="entry name" value="Ski3/TTC37"/>
</dbReference>
<reference evidence="8 9" key="1">
    <citation type="submission" date="2019-08" db="EMBL/GenBank/DDBJ databases">
        <title>Draft genome sequences of two oriental melons (Cucumis melo L. var makuwa).</title>
        <authorList>
            <person name="Kwon S.-Y."/>
        </authorList>
    </citation>
    <scope>NUCLEOTIDE SEQUENCE [LARGE SCALE GENOMIC DNA]</scope>
    <source>
        <strain evidence="9">cv. Chang Bougi</strain>
        <strain evidence="8">cv. SW 3</strain>
        <tissue evidence="6">Leaf</tissue>
    </source>
</reference>